<keyword evidence="7" id="KW-1185">Reference proteome</keyword>
<dbReference type="SUPFAM" id="SSF50998">
    <property type="entry name" value="Quinoprotein alcohol dehydrogenase-like"/>
    <property type="match status" value="1"/>
</dbReference>
<feature type="chain" id="PRO_5045733095" evidence="4">
    <location>
        <begin position="27"/>
        <end position="549"/>
    </location>
</feature>
<feature type="domain" description="Pyrrolo-quinoline quinone repeat" evidence="5">
    <location>
        <begin position="173"/>
        <end position="351"/>
    </location>
</feature>
<evidence type="ECO:0000256" key="2">
    <source>
        <dbReference type="ARBA" id="ARBA00008156"/>
    </source>
</evidence>
<protein>
    <submittedName>
        <fullName evidence="6">PQQ-binding-like beta-propeller repeat protein</fullName>
    </submittedName>
</protein>
<reference evidence="7" key="1">
    <citation type="journal article" date="2019" name="Int. J. Syst. Evol. Microbiol.">
        <title>The Global Catalogue of Microorganisms (GCM) 10K type strain sequencing project: providing services to taxonomists for standard genome sequencing and annotation.</title>
        <authorList>
            <consortium name="The Broad Institute Genomics Platform"/>
            <consortium name="The Broad Institute Genome Sequencing Center for Infectious Disease"/>
            <person name="Wu L."/>
            <person name="Ma J."/>
        </authorList>
    </citation>
    <scope>NUCLEOTIDE SEQUENCE [LARGE SCALE GENOMIC DNA]</scope>
    <source>
        <strain evidence="7">CGMCC 1.16275</strain>
    </source>
</reference>
<feature type="domain" description="Pyrrolo-quinoline quinone repeat" evidence="5">
    <location>
        <begin position="444"/>
        <end position="526"/>
    </location>
</feature>
<dbReference type="EMBL" id="JBHUDY010000001">
    <property type="protein sequence ID" value="MFD1611171.1"/>
    <property type="molecule type" value="Genomic_DNA"/>
</dbReference>
<evidence type="ECO:0000313" key="7">
    <source>
        <dbReference type="Proteomes" id="UP001597115"/>
    </source>
</evidence>
<dbReference type="InterPro" id="IPR018391">
    <property type="entry name" value="PQQ_b-propeller_rpt"/>
</dbReference>
<dbReference type="Pfam" id="PF01011">
    <property type="entry name" value="PQQ"/>
    <property type="match status" value="3"/>
</dbReference>
<dbReference type="Gene3D" id="2.140.10.10">
    <property type="entry name" value="Quinoprotein alcohol dehydrogenase-like superfamily"/>
    <property type="match status" value="1"/>
</dbReference>
<accession>A0ABW4HZU4</accession>
<evidence type="ECO:0000256" key="1">
    <source>
        <dbReference type="ARBA" id="ARBA00001931"/>
    </source>
</evidence>
<feature type="domain" description="Pyrrolo-quinoline quinone repeat" evidence="5">
    <location>
        <begin position="42"/>
        <end position="143"/>
    </location>
</feature>
<sequence length="549" mass="59631">MTRRGTVPLLGAVLAAALASAASAPANTLDAAKLGQPPVDSWPTHHGDFTGRRFSTLNQINDRNVQALQVFWTSRFADVGAQRGAPQPVIKGTPLMVNGVLYVTLPNLVYALDARTGVRLWTYKWVDKGGHLVGNRGVGMYKDWLYFMGPDNWVICLDSATGKERWRKEIADARKQYFSTSAPVVAGNHVLVGVGGDAMDIRGFLVSLDPETGEEQWKFYVTPGAGEPGIETWPDAESASHGGGGTWMPGTYDPELKTLYWGTGNANPVYAGQGRMGDNLYTASIVALDVETGKLRWHFQAMPHDTHDYDGTNVPLIYTRKIGGKDRKLLTYGGRNGWLVTIDRETGKPLLSTPYMDGLKWVKGVNPKTLEPISDRDNDPKVTGSIGNTNPTNWYNPTYSDTTGLFYINTVRGLSIYYLYDTSPKPAGYGGGPSGGLGESQRILMAIDPLTGKHVWEHPYPNIGSPGSTVGPGLMSTAGNLLFTGDDQNNIIVYRGTDGRILWHYKAPANQSNGPITYMLDGKQYVVLAAGDTLYALTLPDGQPAAAKR</sequence>
<comment type="similarity">
    <text evidence="2">Belongs to the bacterial PQQ dehydrogenase family.</text>
</comment>
<comment type="cofactor">
    <cofactor evidence="1">
        <name>pyrroloquinoline quinone</name>
        <dbReference type="ChEBI" id="CHEBI:58442"/>
    </cofactor>
</comment>
<dbReference type="SMART" id="SM00564">
    <property type="entry name" value="PQQ"/>
    <property type="match status" value="5"/>
</dbReference>
<comment type="caution">
    <text evidence="6">The sequence shown here is derived from an EMBL/GenBank/DDBJ whole genome shotgun (WGS) entry which is preliminary data.</text>
</comment>
<dbReference type="Proteomes" id="UP001597115">
    <property type="component" value="Unassembled WGS sequence"/>
</dbReference>
<dbReference type="PANTHER" id="PTHR32303">
    <property type="entry name" value="QUINOPROTEIN ALCOHOL DEHYDROGENASE (CYTOCHROME C)"/>
    <property type="match status" value="1"/>
</dbReference>
<dbReference type="InterPro" id="IPR011047">
    <property type="entry name" value="Quinoprotein_ADH-like_sf"/>
</dbReference>
<keyword evidence="4" id="KW-0732">Signal</keyword>
<dbReference type="RefSeq" id="WP_380887537.1">
    <property type="nucleotide sequence ID" value="NZ_JBHUDY010000001.1"/>
</dbReference>
<keyword evidence="3" id="KW-0560">Oxidoreductase</keyword>
<evidence type="ECO:0000313" key="6">
    <source>
        <dbReference type="EMBL" id="MFD1611171.1"/>
    </source>
</evidence>
<evidence type="ECO:0000256" key="3">
    <source>
        <dbReference type="ARBA" id="ARBA00023002"/>
    </source>
</evidence>
<organism evidence="6 7">
    <name type="scientific">Sphingomonas tabacisoli</name>
    <dbReference type="NCBI Taxonomy" id="2249466"/>
    <lineage>
        <taxon>Bacteria</taxon>
        <taxon>Pseudomonadati</taxon>
        <taxon>Pseudomonadota</taxon>
        <taxon>Alphaproteobacteria</taxon>
        <taxon>Sphingomonadales</taxon>
        <taxon>Sphingomonadaceae</taxon>
        <taxon>Sphingomonas</taxon>
    </lineage>
</organism>
<proteinExistence type="inferred from homology"/>
<evidence type="ECO:0000259" key="5">
    <source>
        <dbReference type="Pfam" id="PF01011"/>
    </source>
</evidence>
<name>A0ABW4HZU4_9SPHN</name>
<gene>
    <name evidence="6" type="ORF">ACFSCW_05075</name>
</gene>
<feature type="signal peptide" evidence="4">
    <location>
        <begin position="1"/>
        <end position="26"/>
    </location>
</feature>
<dbReference type="InterPro" id="IPR002372">
    <property type="entry name" value="PQQ_rpt_dom"/>
</dbReference>
<evidence type="ECO:0000256" key="4">
    <source>
        <dbReference type="SAM" id="SignalP"/>
    </source>
</evidence>